<gene>
    <name evidence="1" type="ORF">LCGC14_0369760</name>
</gene>
<dbReference type="EMBL" id="LAZR01000295">
    <property type="protein sequence ID" value="KKN76467.1"/>
    <property type="molecule type" value="Genomic_DNA"/>
</dbReference>
<proteinExistence type="predicted"/>
<accession>A0A0F9TNH2</accession>
<sequence length="73" mass="8017">MVACGICDHDTKLFCSAWNGTGEVGASALYMPFECKPKTCGYSREQIEMRPLVAESADTETEPTTQRRAKAQV</sequence>
<comment type="caution">
    <text evidence="1">The sequence shown here is derived from an EMBL/GenBank/DDBJ whole genome shotgun (WGS) entry which is preliminary data.</text>
</comment>
<protein>
    <submittedName>
        <fullName evidence="1">Uncharacterized protein</fullName>
    </submittedName>
</protein>
<reference evidence="1" key="1">
    <citation type="journal article" date="2015" name="Nature">
        <title>Complex archaea that bridge the gap between prokaryotes and eukaryotes.</title>
        <authorList>
            <person name="Spang A."/>
            <person name="Saw J.H."/>
            <person name="Jorgensen S.L."/>
            <person name="Zaremba-Niedzwiedzka K."/>
            <person name="Martijn J."/>
            <person name="Lind A.E."/>
            <person name="van Eijk R."/>
            <person name="Schleper C."/>
            <person name="Guy L."/>
            <person name="Ettema T.J."/>
        </authorList>
    </citation>
    <scope>NUCLEOTIDE SEQUENCE</scope>
</reference>
<organism evidence="1">
    <name type="scientific">marine sediment metagenome</name>
    <dbReference type="NCBI Taxonomy" id="412755"/>
    <lineage>
        <taxon>unclassified sequences</taxon>
        <taxon>metagenomes</taxon>
        <taxon>ecological metagenomes</taxon>
    </lineage>
</organism>
<evidence type="ECO:0000313" key="1">
    <source>
        <dbReference type="EMBL" id="KKN76467.1"/>
    </source>
</evidence>
<dbReference type="AlphaFoldDB" id="A0A0F9TNH2"/>
<name>A0A0F9TNH2_9ZZZZ</name>